<evidence type="ECO:0000256" key="2">
    <source>
        <dbReference type="ARBA" id="ARBA00022481"/>
    </source>
</evidence>
<dbReference type="RefSeq" id="WP_132570643.1">
    <property type="nucleotide sequence ID" value="NZ_CBCSGL010000003.1"/>
</dbReference>
<evidence type="ECO:0000313" key="7">
    <source>
        <dbReference type="EMBL" id="TCV01194.1"/>
    </source>
</evidence>
<dbReference type="AlphaFoldDB" id="A0A4R3VC53"/>
<keyword evidence="8" id="KW-1185">Reference proteome</keyword>
<keyword evidence="5" id="KW-0472">Membrane</keyword>
<proteinExistence type="inferred from homology"/>
<accession>A0A4R3VC53</accession>
<evidence type="ECO:0000259" key="6">
    <source>
        <dbReference type="PROSITE" id="PS50111"/>
    </source>
</evidence>
<organism evidence="7 8">
    <name type="scientific">Roseateles saccharophilus</name>
    <name type="common">Pseudomonas saccharophila</name>
    <dbReference type="NCBI Taxonomy" id="304"/>
    <lineage>
        <taxon>Bacteria</taxon>
        <taxon>Pseudomonadati</taxon>
        <taxon>Pseudomonadota</taxon>
        <taxon>Betaproteobacteria</taxon>
        <taxon>Burkholderiales</taxon>
        <taxon>Sphaerotilaceae</taxon>
        <taxon>Roseateles</taxon>
    </lineage>
</organism>
<reference evidence="7 8" key="1">
    <citation type="submission" date="2019-03" db="EMBL/GenBank/DDBJ databases">
        <title>Genomic Encyclopedia of Type Strains, Phase IV (KMG-IV): sequencing the most valuable type-strain genomes for metagenomic binning, comparative biology and taxonomic classification.</title>
        <authorList>
            <person name="Goeker M."/>
        </authorList>
    </citation>
    <scope>NUCLEOTIDE SEQUENCE [LARGE SCALE GENOMIC DNA]</scope>
    <source>
        <strain evidence="7 8">DSM 654</strain>
    </source>
</reference>
<protein>
    <submittedName>
        <fullName evidence="7">Methyl-accepting chemotaxis protein</fullName>
    </submittedName>
</protein>
<dbReference type="GO" id="GO:0007165">
    <property type="term" value="P:signal transduction"/>
    <property type="evidence" value="ECO:0007669"/>
    <property type="project" value="UniProtKB-KW"/>
</dbReference>
<dbReference type="Proteomes" id="UP000295110">
    <property type="component" value="Unassembled WGS sequence"/>
</dbReference>
<evidence type="ECO:0000313" key="8">
    <source>
        <dbReference type="Proteomes" id="UP000295110"/>
    </source>
</evidence>
<dbReference type="PANTHER" id="PTHR43531">
    <property type="entry name" value="PROTEIN ICFG"/>
    <property type="match status" value="1"/>
</dbReference>
<dbReference type="FunFam" id="1.10.287.950:FF:000001">
    <property type="entry name" value="Methyl-accepting chemotaxis sensory transducer"/>
    <property type="match status" value="1"/>
</dbReference>
<dbReference type="PANTHER" id="PTHR43531:SF14">
    <property type="entry name" value="METHYL-ACCEPTING CHEMOTAXIS PROTEIN I-RELATED"/>
    <property type="match status" value="1"/>
</dbReference>
<keyword evidence="2" id="KW-0488">Methylation</keyword>
<dbReference type="SUPFAM" id="SSF58104">
    <property type="entry name" value="Methyl-accepting chemotaxis protein (MCP) signaling domain"/>
    <property type="match status" value="1"/>
</dbReference>
<dbReference type="InterPro" id="IPR051310">
    <property type="entry name" value="MCP_chemotaxis"/>
</dbReference>
<dbReference type="InterPro" id="IPR004089">
    <property type="entry name" value="MCPsignal_dom"/>
</dbReference>
<feature type="transmembrane region" description="Helical" evidence="5">
    <location>
        <begin position="12"/>
        <end position="31"/>
    </location>
</feature>
<evidence type="ECO:0000256" key="1">
    <source>
        <dbReference type="ARBA" id="ARBA00004370"/>
    </source>
</evidence>
<name>A0A4R3VC53_ROSSA</name>
<dbReference type="PRINTS" id="PR00260">
    <property type="entry name" value="CHEMTRNSDUCR"/>
</dbReference>
<dbReference type="CDD" id="cd11386">
    <property type="entry name" value="MCP_signal"/>
    <property type="match status" value="1"/>
</dbReference>
<feature type="domain" description="Methyl-accepting transducer" evidence="6">
    <location>
        <begin position="115"/>
        <end position="344"/>
    </location>
</feature>
<dbReference type="EMBL" id="SMBU01000006">
    <property type="protein sequence ID" value="TCV01194.1"/>
    <property type="molecule type" value="Genomic_DNA"/>
</dbReference>
<dbReference type="Pfam" id="PF00015">
    <property type="entry name" value="MCPsignal"/>
    <property type="match status" value="1"/>
</dbReference>
<dbReference type="PROSITE" id="PS50111">
    <property type="entry name" value="CHEMOTAXIS_TRANSDUC_2"/>
    <property type="match status" value="1"/>
</dbReference>
<sequence>MLTNLSIAQRLALYLSLSIALQVYVICGVLYGMPAGWLIGGSLVLGGAIAFVYLDGAKSVGDFLGDLLSGAHRMSEGDLREDLVLRGNSSARAGMSALVRLQDTLRNMMGTLRDGAEQVNTAASEIAAGNLDLSQRTEQGSADLQQAASSMRQMTEAARHSSEAMGEASALAQNTAAQARESGAVVLNAVEAMNGVSQSSRKIADIIGVIDGIAFQTNILALNAAVEAARAGEQGRGFAVVAAEVRSLAQRSAGAAKEIKTLISASVEQVDAGSRLVNDAGTQMQEVVGSVERVAHLIKDATELARTQSAGLREIADSVDRLDQSMQQNAALVEEGAAAAESLKSQAHRLNELVGSFRTR</sequence>
<comment type="subcellular location">
    <subcellularLocation>
        <location evidence="1">Membrane</location>
    </subcellularLocation>
</comment>
<dbReference type="GO" id="GO:0004888">
    <property type="term" value="F:transmembrane signaling receptor activity"/>
    <property type="evidence" value="ECO:0007669"/>
    <property type="project" value="InterPro"/>
</dbReference>
<keyword evidence="5" id="KW-1133">Transmembrane helix</keyword>
<comment type="caution">
    <text evidence="7">The sequence shown here is derived from an EMBL/GenBank/DDBJ whole genome shotgun (WGS) entry which is preliminary data.</text>
</comment>
<evidence type="ECO:0000256" key="5">
    <source>
        <dbReference type="SAM" id="Phobius"/>
    </source>
</evidence>
<dbReference type="SMART" id="SM00283">
    <property type="entry name" value="MA"/>
    <property type="match status" value="1"/>
</dbReference>
<dbReference type="GO" id="GO:0005886">
    <property type="term" value="C:plasma membrane"/>
    <property type="evidence" value="ECO:0007669"/>
    <property type="project" value="TreeGrafter"/>
</dbReference>
<gene>
    <name evidence="7" type="ORF">EV671_1006120</name>
</gene>
<dbReference type="InterPro" id="IPR004090">
    <property type="entry name" value="Chemotax_Me-accpt_rcpt"/>
</dbReference>
<comment type="similarity">
    <text evidence="3">Belongs to the methyl-accepting chemotaxis (MCP) protein family.</text>
</comment>
<evidence type="ECO:0000256" key="4">
    <source>
        <dbReference type="PROSITE-ProRule" id="PRU00284"/>
    </source>
</evidence>
<dbReference type="Gene3D" id="1.10.287.950">
    <property type="entry name" value="Methyl-accepting chemotaxis protein"/>
    <property type="match status" value="1"/>
</dbReference>
<dbReference type="GO" id="GO:0006935">
    <property type="term" value="P:chemotaxis"/>
    <property type="evidence" value="ECO:0007669"/>
    <property type="project" value="InterPro"/>
</dbReference>
<keyword evidence="4" id="KW-0807">Transducer</keyword>
<dbReference type="OrthoDB" id="5441488at2"/>
<keyword evidence="5" id="KW-0812">Transmembrane</keyword>
<evidence type="ECO:0000256" key="3">
    <source>
        <dbReference type="ARBA" id="ARBA00029447"/>
    </source>
</evidence>